<protein>
    <recommendedName>
        <fullName evidence="3">F-box domain-containing protein</fullName>
    </recommendedName>
</protein>
<dbReference type="AlphaFoldDB" id="A0A9P6TA55"/>
<proteinExistence type="predicted"/>
<name>A0A9P6TA55_9BASI</name>
<dbReference type="OrthoDB" id="2503475at2759"/>
<organism evidence="1 2">
    <name type="scientific">Cronartium quercuum f. sp. fusiforme G11</name>
    <dbReference type="NCBI Taxonomy" id="708437"/>
    <lineage>
        <taxon>Eukaryota</taxon>
        <taxon>Fungi</taxon>
        <taxon>Dikarya</taxon>
        <taxon>Basidiomycota</taxon>
        <taxon>Pucciniomycotina</taxon>
        <taxon>Pucciniomycetes</taxon>
        <taxon>Pucciniales</taxon>
        <taxon>Coleosporiaceae</taxon>
        <taxon>Cronartium</taxon>
    </lineage>
</organism>
<evidence type="ECO:0000313" key="1">
    <source>
        <dbReference type="EMBL" id="KAG0144309.1"/>
    </source>
</evidence>
<feature type="non-terminal residue" evidence="1">
    <location>
        <position position="326"/>
    </location>
</feature>
<keyword evidence="2" id="KW-1185">Reference proteome</keyword>
<sequence>MSSSSTLQTTKLPNELMDMIISEYIHSDRGDVSNRRITYPINGIAAPSLQLENLASSSRLISKLCKNHTWRTVLISIDYPLTPGEIHWMDQLIAHLDGSTLTGVRQVKVDIWADPANVSYVTMIPYISKINQVLRILMGPRIRGFELELSFLEPDQANSPHSNWTMTRRLVDEILLGALTFENLQELRLASRHVSCYHGLMAKLINRLPNLVLLECTNFFDTRTSMGHLTSTPAAILELGSALASLTKLEHLTLLGPGYPNDPWQSLSWTGPLTFLSIGNIAYPTSRRLFEFIYKFRHTLKILKIHSEDPDTDGLPNGFEKEFISL</sequence>
<reference evidence="1" key="1">
    <citation type="submission" date="2013-11" db="EMBL/GenBank/DDBJ databases">
        <title>Genome sequence of the fusiform rust pathogen reveals effectors for host alternation and coevolution with pine.</title>
        <authorList>
            <consortium name="DOE Joint Genome Institute"/>
            <person name="Smith K."/>
            <person name="Pendleton A."/>
            <person name="Kubisiak T."/>
            <person name="Anderson C."/>
            <person name="Salamov A."/>
            <person name="Aerts A."/>
            <person name="Riley R."/>
            <person name="Clum A."/>
            <person name="Lindquist E."/>
            <person name="Ence D."/>
            <person name="Campbell M."/>
            <person name="Kronenberg Z."/>
            <person name="Feau N."/>
            <person name="Dhillon B."/>
            <person name="Hamelin R."/>
            <person name="Burleigh J."/>
            <person name="Smith J."/>
            <person name="Yandell M."/>
            <person name="Nelson C."/>
            <person name="Grigoriev I."/>
            <person name="Davis J."/>
        </authorList>
    </citation>
    <scope>NUCLEOTIDE SEQUENCE</scope>
    <source>
        <strain evidence="1">G11</strain>
    </source>
</reference>
<comment type="caution">
    <text evidence="1">The sequence shown here is derived from an EMBL/GenBank/DDBJ whole genome shotgun (WGS) entry which is preliminary data.</text>
</comment>
<dbReference type="EMBL" id="MU167298">
    <property type="protein sequence ID" value="KAG0144309.1"/>
    <property type="molecule type" value="Genomic_DNA"/>
</dbReference>
<gene>
    <name evidence="1" type="ORF">CROQUDRAFT_10286</name>
</gene>
<evidence type="ECO:0000313" key="2">
    <source>
        <dbReference type="Proteomes" id="UP000886653"/>
    </source>
</evidence>
<dbReference type="Proteomes" id="UP000886653">
    <property type="component" value="Unassembled WGS sequence"/>
</dbReference>
<evidence type="ECO:0008006" key="3">
    <source>
        <dbReference type="Google" id="ProtNLM"/>
    </source>
</evidence>
<accession>A0A9P6TA55</accession>